<feature type="region of interest" description="Disordered" evidence="1">
    <location>
        <begin position="1"/>
        <end position="27"/>
    </location>
</feature>
<comment type="caution">
    <text evidence="3">The sequence shown here is derived from an EMBL/GenBank/DDBJ whole genome shotgun (WGS) entry which is preliminary data.</text>
</comment>
<gene>
    <name evidence="3" type="ORF">DH2020_024121</name>
</gene>
<name>A0ABR0W8L5_REHGL</name>
<dbReference type="SMART" id="SM00666">
    <property type="entry name" value="PB1"/>
    <property type="match status" value="1"/>
</dbReference>
<keyword evidence="4" id="KW-1185">Reference proteome</keyword>
<feature type="compositionally biased region" description="Polar residues" evidence="1">
    <location>
        <begin position="328"/>
        <end position="338"/>
    </location>
</feature>
<organism evidence="3 4">
    <name type="scientific">Rehmannia glutinosa</name>
    <name type="common">Chinese foxglove</name>
    <dbReference type="NCBI Taxonomy" id="99300"/>
    <lineage>
        <taxon>Eukaryota</taxon>
        <taxon>Viridiplantae</taxon>
        <taxon>Streptophyta</taxon>
        <taxon>Embryophyta</taxon>
        <taxon>Tracheophyta</taxon>
        <taxon>Spermatophyta</taxon>
        <taxon>Magnoliopsida</taxon>
        <taxon>eudicotyledons</taxon>
        <taxon>Gunneridae</taxon>
        <taxon>Pentapetalae</taxon>
        <taxon>asterids</taxon>
        <taxon>lamiids</taxon>
        <taxon>Lamiales</taxon>
        <taxon>Orobanchaceae</taxon>
        <taxon>Rehmannieae</taxon>
        <taxon>Rehmannia</taxon>
    </lineage>
</organism>
<dbReference type="SUPFAM" id="SSF54277">
    <property type="entry name" value="CAD &amp; PB1 domains"/>
    <property type="match status" value="1"/>
</dbReference>
<dbReference type="PANTHER" id="PTHR31066">
    <property type="entry name" value="OS05G0427100 PROTEIN-RELATED"/>
    <property type="match status" value="1"/>
</dbReference>
<dbReference type="InterPro" id="IPR000270">
    <property type="entry name" value="PB1_dom"/>
</dbReference>
<dbReference type="Pfam" id="PF00564">
    <property type="entry name" value="PB1"/>
    <property type="match status" value="1"/>
</dbReference>
<sequence>MSTDGAPIPTDIISTGSAPSSAPGSPKNRVKFLCSHGGKILPRPADGHLKYVGGETRVISVPRDIPFQELMKKLTYLIDGEMILKYQVVSEDLDALVSVKSDEDLRHMLDEIDRYENAGAPKLRAFLFPTNPVVMENQIGPVDPRALEQRYIDAINGIIRSTPNLIKQHPTINAMQHGSRVSSACTSPRSPDSCTTEAMNNEAMLQNNYFTFRTTNMHKVQSSPNICSLNNNVPHQSGHHIHQVSPHYFNYPSYQSPKPPIDPQKSVAPERLISVRSVGRADGIRYQVDPAPPHYYSTFSRQNRGNGYMHYDECSHFFDRRMTDRTGSLATSPVSSSPLGHGGKTWDATVRGDI</sequence>
<dbReference type="PANTHER" id="PTHR31066:SF47">
    <property type="entry name" value="PB1 DOMAIN-CONTAINING PROTEIN"/>
    <property type="match status" value="1"/>
</dbReference>
<evidence type="ECO:0000313" key="4">
    <source>
        <dbReference type="Proteomes" id="UP001318860"/>
    </source>
</evidence>
<accession>A0ABR0W8L5</accession>
<dbReference type="Gene3D" id="3.10.20.90">
    <property type="entry name" value="Phosphatidylinositol 3-kinase Catalytic Subunit, Chain A, domain 1"/>
    <property type="match status" value="1"/>
</dbReference>
<feature type="region of interest" description="Disordered" evidence="1">
    <location>
        <begin position="328"/>
        <end position="354"/>
    </location>
</feature>
<dbReference type="CDD" id="cd06410">
    <property type="entry name" value="PB1_UP2"/>
    <property type="match status" value="1"/>
</dbReference>
<feature type="domain" description="PB1" evidence="2">
    <location>
        <begin position="44"/>
        <end position="130"/>
    </location>
</feature>
<evidence type="ECO:0000256" key="1">
    <source>
        <dbReference type="SAM" id="MobiDB-lite"/>
    </source>
</evidence>
<proteinExistence type="predicted"/>
<protein>
    <recommendedName>
        <fullName evidence="2">PB1 domain-containing protein</fullName>
    </recommendedName>
</protein>
<evidence type="ECO:0000313" key="3">
    <source>
        <dbReference type="EMBL" id="KAK6143773.1"/>
    </source>
</evidence>
<reference evidence="3 4" key="1">
    <citation type="journal article" date="2021" name="Comput. Struct. Biotechnol. J.">
        <title>De novo genome assembly of the potent medicinal plant Rehmannia glutinosa using nanopore technology.</title>
        <authorList>
            <person name="Ma L."/>
            <person name="Dong C."/>
            <person name="Song C."/>
            <person name="Wang X."/>
            <person name="Zheng X."/>
            <person name="Niu Y."/>
            <person name="Chen S."/>
            <person name="Feng W."/>
        </authorList>
    </citation>
    <scope>NUCLEOTIDE SEQUENCE [LARGE SCALE GENOMIC DNA]</scope>
    <source>
        <strain evidence="3">DH-2019</strain>
    </source>
</reference>
<dbReference type="InterPro" id="IPR053198">
    <property type="entry name" value="Gynoecium_Dev_Regulator"/>
</dbReference>
<evidence type="ECO:0000259" key="2">
    <source>
        <dbReference type="SMART" id="SM00666"/>
    </source>
</evidence>
<dbReference type="EMBL" id="JABTTQ020000013">
    <property type="protein sequence ID" value="KAK6143773.1"/>
    <property type="molecule type" value="Genomic_DNA"/>
</dbReference>
<dbReference type="Proteomes" id="UP001318860">
    <property type="component" value="Unassembled WGS sequence"/>
</dbReference>
<feature type="compositionally biased region" description="Low complexity" evidence="1">
    <location>
        <begin position="16"/>
        <end position="26"/>
    </location>
</feature>